<dbReference type="OrthoDB" id="7777654at2759"/>
<feature type="domain" description="Amine oxidase" evidence="1">
    <location>
        <begin position="13"/>
        <end position="403"/>
    </location>
</feature>
<evidence type="ECO:0000313" key="2">
    <source>
        <dbReference type="EMBL" id="TVY80942.1"/>
    </source>
</evidence>
<protein>
    <submittedName>
        <fullName evidence="2">Polyamine oxidase</fullName>
    </submittedName>
</protein>
<gene>
    <name evidence="2" type="primary">PAO</name>
    <name evidence="2" type="ORF">LSUE1_G004598</name>
</gene>
<accession>A0A8T9C7A7</accession>
<comment type="caution">
    <text evidence="2">The sequence shown here is derived from an EMBL/GenBank/DDBJ whole genome shotgun (WGS) entry which is preliminary data.</text>
</comment>
<dbReference type="InterPro" id="IPR050281">
    <property type="entry name" value="Flavin_monoamine_oxidase"/>
</dbReference>
<sequence length="407" mass="45505">MHTHQVAVLGAGMAGIAAAQTLHNASITDFHIIDVNSYIGGRVAHTTFGTNPSTGKPYTVELGANWVQGLGSPGGPENPIWTLAKKWGLNNTYSNYSSIQTYDENGIADYAALLDDYETAYSTVEEQAGTILTQNLQDRTMRTGLSIGDWKPKKDMKKQAAEWWEFDWEYAYSPDQSSQTWAIVNYNTTFYQFSDENNYVWDQRGFNYFIESEAYTFLTPSDPRLHLSTNVTSISYSNSGVTITASDGSCIAADYAICTFSVGVLQNDVVSFTPPLPEWKQAGIEGMQMGTYTKIFFQFPPSASGSYFWETGPDPTTQFFLYADPIERGWYPVFQSLSAPGFLEGSGIFFVTVVYAQSYRAEQQSDDATKAEVLAVLRSMYGADNVPEPLDFMYPRWSTEPWAFWQL</sequence>
<dbReference type="InterPro" id="IPR036188">
    <property type="entry name" value="FAD/NAD-bd_sf"/>
</dbReference>
<dbReference type="InterPro" id="IPR002937">
    <property type="entry name" value="Amino_oxidase"/>
</dbReference>
<evidence type="ECO:0000313" key="3">
    <source>
        <dbReference type="Proteomes" id="UP000469558"/>
    </source>
</evidence>
<dbReference type="Proteomes" id="UP000469558">
    <property type="component" value="Unassembled WGS sequence"/>
</dbReference>
<proteinExistence type="predicted"/>
<reference evidence="2 3" key="1">
    <citation type="submission" date="2018-05" db="EMBL/GenBank/DDBJ databases">
        <title>Genome sequencing and assembly of the regulated plant pathogen Lachnellula willkommii and related sister species for the development of diagnostic species identification markers.</title>
        <authorList>
            <person name="Giroux E."/>
            <person name="Bilodeau G."/>
        </authorList>
    </citation>
    <scope>NUCLEOTIDE SEQUENCE [LARGE SCALE GENOMIC DNA]</scope>
    <source>
        <strain evidence="2 3">CBS 268.59</strain>
    </source>
</reference>
<keyword evidence="3" id="KW-1185">Reference proteome</keyword>
<dbReference type="Gene3D" id="3.50.50.60">
    <property type="entry name" value="FAD/NAD(P)-binding domain"/>
    <property type="match status" value="1"/>
</dbReference>
<dbReference type="EMBL" id="QGMK01000579">
    <property type="protein sequence ID" value="TVY80942.1"/>
    <property type="molecule type" value="Genomic_DNA"/>
</dbReference>
<name>A0A8T9C7A7_9HELO</name>
<evidence type="ECO:0000259" key="1">
    <source>
        <dbReference type="Pfam" id="PF01593"/>
    </source>
</evidence>
<dbReference type="AlphaFoldDB" id="A0A8T9C7A7"/>
<dbReference type="PANTHER" id="PTHR10742:SF313">
    <property type="entry name" value="AMINE OXIDASE"/>
    <property type="match status" value="1"/>
</dbReference>
<dbReference type="Pfam" id="PF01593">
    <property type="entry name" value="Amino_oxidase"/>
    <property type="match status" value="1"/>
</dbReference>
<dbReference type="SUPFAM" id="SSF54373">
    <property type="entry name" value="FAD-linked reductases, C-terminal domain"/>
    <property type="match status" value="1"/>
</dbReference>
<dbReference type="Gene3D" id="3.90.660.10">
    <property type="match status" value="1"/>
</dbReference>
<dbReference type="SUPFAM" id="SSF51905">
    <property type="entry name" value="FAD/NAD(P)-binding domain"/>
    <property type="match status" value="1"/>
</dbReference>
<dbReference type="PANTHER" id="PTHR10742">
    <property type="entry name" value="FLAVIN MONOAMINE OXIDASE"/>
    <property type="match status" value="1"/>
</dbReference>
<organism evidence="2 3">
    <name type="scientific">Lachnellula suecica</name>
    <dbReference type="NCBI Taxonomy" id="602035"/>
    <lineage>
        <taxon>Eukaryota</taxon>
        <taxon>Fungi</taxon>
        <taxon>Dikarya</taxon>
        <taxon>Ascomycota</taxon>
        <taxon>Pezizomycotina</taxon>
        <taxon>Leotiomycetes</taxon>
        <taxon>Helotiales</taxon>
        <taxon>Lachnaceae</taxon>
        <taxon>Lachnellula</taxon>
    </lineage>
</organism>
<dbReference type="GO" id="GO:0006598">
    <property type="term" value="P:polyamine catabolic process"/>
    <property type="evidence" value="ECO:0007669"/>
    <property type="project" value="TreeGrafter"/>
</dbReference>
<dbReference type="GO" id="GO:0016491">
    <property type="term" value="F:oxidoreductase activity"/>
    <property type="evidence" value="ECO:0007669"/>
    <property type="project" value="InterPro"/>
</dbReference>